<comment type="caution">
    <text evidence="1">The sequence shown here is derived from an EMBL/GenBank/DDBJ whole genome shotgun (WGS) entry which is preliminary data.</text>
</comment>
<keyword evidence="2" id="KW-1185">Reference proteome</keyword>
<feature type="non-terminal residue" evidence="1">
    <location>
        <position position="54"/>
    </location>
</feature>
<reference evidence="1" key="2">
    <citation type="submission" date="2023-05" db="EMBL/GenBank/DDBJ databases">
        <authorList>
            <person name="Fouks B."/>
        </authorList>
    </citation>
    <scope>NUCLEOTIDE SEQUENCE</scope>
    <source>
        <strain evidence="1">Stay&amp;Tobe</strain>
        <tissue evidence="1">Testes</tissue>
    </source>
</reference>
<protein>
    <submittedName>
        <fullName evidence="1">Uncharacterized protein</fullName>
    </submittedName>
</protein>
<accession>A0AAD8E807</accession>
<evidence type="ECO:0000313" key="1">
    <source>
        <dbReference type="EMBL" id="KAJ9580286.1"/>
    </source>
</evidence>
<dbReference type="EMBL" id="JASPKZ010008350">
    <property type="protein sequence ID" value="KAJ9580286.1"/>
    <property type="molecule type" value="Genomic_DNA"/>
</dbReference>
<proteinExistence type="predicted"/>
<evidence type="ECO:0000313" key="2">
    <source>
        <dbReference type="Proteomes" id="UP001233999"/>
    </source>
</evidence>
<dbReference type="AlphaFoldDB" id="A0AAD8E807"/>
<organism evidence="1 2">
    <name type="scientific">Diploptera punctata</name>
    <name type="common">Pacific beetle cockroach</name>
    <dbReference type="NCBI Taxonomy" id="6984"/>
    <lineage>
        <taxon>Eukaryota</taxon>
        <taxon>Metazoa</taxon>
        <taxon>Ecdysozoa</taxon>
        <taxon>Arthropoda</taxon>
        <taxon>Hexapoda</taxon>
        <taxon>Insecta</taxon>
        <taxon>Pterygota</taxon>
        <taxon>Neoptera</taxon>
        <taxon>Polyneoptera</taxon>
        <taxon>Dictyoptera</taxon>
        <taxon>Blattodea</taxon>
        <taxon>Blaberoidea</taxon>
        <taxon>Blaberidae</taxon>
        <taxon>Diplopterinae</taxon>
        <taxon>Diploptera</taxon>
    </lineage>
</organism>
<dbReference type="Proteomes" id="UP001233999">
    <property type="component" value="Unassembled WGS sequence"/>
</dbReference>
<reference evidence="1" key="1">
    <citation type="journal article" date="2023" name="IScience">
        <title>Live-bearing cockroach genome reveals convergent evolutionary mechanisms linked to viviparity in insects and beyond.</title>
        <authorList>
            <person name="Fouks B."/>
            <person name="Harrison M.C."/>
            <person name="Mikhailova A.A."/>
            <person name="Marchal E."/>
            <person name="English S."/>
            <person name="Carruthers M."/>
            <person name="Jennings E.C."/>
            <person name="Chiamaka E.L."/>
            <person name="Frigard R.A."/>
            <person name="Pippel M."/>
            <person name="Attardo G.M."/>
            <person name="Benoit J.B."/>
            <person name="Bornberg-Bauer E."/>
            <person name="Tobe S.S."/>
        </authorList>
    </citation>
    <scope>NUCLEOTIDE SEQUENCE</scope>
    <source>
        <strain evidence="1">Stay&amp;Tobe</strain>
    </source>
</reference>
<sequence>LEFRLLVTRQFSMNMFYFISTLSLANNVCWRLQSSPAEISWLASGYAYFCLCDT</sequence>
<feature type="non-terminal residue" evidence="1">
    <location>
        <position position="1"/>
    </location>
</feature>
<gene>
    <name evidence="1" type="ORF">L9F63_004048</name>
</gene>
<name>A0AAD8E807_DIPPU</name>